<evidence type="ECO:0000313" key="2">
    <source>
        <dbReference type="EMBL" id="RHN65780.1"/>
    </source>
</evidence>
<dbReference type="Gramene" id="rna13669">
    <property type="protein sequence ID" value="RHN65780.1"/>
    <property type="gene ID" value="gene13669"/>
</dbReference>
<feature type="compositionally biased region" description="Basic and acidic residues" evidence="1">
    <location>
        <begin position="37"/>
        <end position="46"/>
    </location>
</feature>
<dbReference type="AlphaFoldDB" id="A0A396IKK5"/>
<protein>
    <submittedName>
        <fullName evidence="2">Uncharacterized protein</fullName>
    </submittedName>
</protein>
<evidence type="ECO:0000313" key="3">
    <source>
        <dbReference type="Proteomes" id="UP000265566"/>
    </source>
</evidence>
<comment type="caution">
    <text evidence="2">The sequence shown here is derived from an EMBL/GenBank/DDBJ whole genome shotgun (WGS) entry which is preliminary data.</text>
</comment>
<feature type="region of interest" description="Disordered" evidence="1">
    <location>
        <begin position="104"/>
        <end position="175"/>
    </location>
</feature>
<proteinExistence type="predicted"/>
<name>A0A396IKK5_MEDTR</name>
<dbReference type="Proteomes" id="UP000265566">
    <property type="component" value="Chromosome 3"/>
</dbReference>
<feature type="compositionally biased region" description="Low complexity" evidence="1">
    <location>
        <begin position="49"/>
        <end position="61"/>
    </location>
</feature>
<evidence type="ECO:0000256" key="1">
    <source>
        <dbReference type="SAM" id="MobiDB-lite"/>
    </source>
</evidence>
<feature type="compositionally biased region" description="Basic and acidic residues" evidence="1">
    <location>
        <begin position="1"/>
        <end position="10"/>
    </location>
</feature>
<gene>
    <name evidence="2" type="ORF">MtrunA17_Chr3g0083711</name>
</gene>
<accession>A0A396IKK5</accession>
<feature type="region of interest" description="Disordered" evidence="1">
    <location>
        <begin position="1"/>
        <end position="90"/>
    </location>
</feature>
<reference evidence="3" key="1">
    <citation type="journal article" date="2018" name="Nat. Plants">
        <title>Whole-genome landscape of Medicago truncatula symbiotic genes.</title>
        <authorList>
            <person name="Pecrix Y."/>
            <person name="Staton S.E."/>
            <person name="Sallet E."/>
            <person name="Lelandais-Briere C."/>
            <person name="Moreau S."/>
            <person name="Carrere S."/>
            <person name="Blein T."/>
            <person name="Jardinaud M.F."/>
            <person name="Latrasse D."/>
            <person name="Zouine M."/>
            <person name="Zahm M."/>
            <person name="Kreplak J."/>
            <person name="Mayjonade B."/>
            <person name="Satge C."/>
            <person name="Perez M."/>
            <person name="Cauet S."/>
            <person name="Marande W."/>
            <person name="Chantry-Darmon C."/>
            <person name="Lopez-Roques C."/>
            <person name="Bouchez O."/>
            <person name="Berard A."/>
            <person name="Debelle F."/>
            <person name="Munos S."/>
            <person name="Bendahmane A."/>
            <person name="Berges H."/>
            <person name="Niebel A."/>
            <person name="Buitink J."/>
            <person name="Frugier F."/>
            <person name="Benhamed M."/>
            <person name="Crespi M."/>
            <person name="Gouzy J."/>
            <person name="Gamas P."/>
        </authorList>
    </citation>
    <scope>NUCLEOTIDE SEQUENCE [LARGE SCALE GENOMIC DNA]</scope>
    <source>
        <strain evidence="3">cv. Jemalong A17</strain>
    </source>
</reference>
<feature type="compositionally biased region" description="Polar residues" evidence="1">
    <location>
        <begin position="164"/>
        <end position="175"/>
    </location>
</feature>
<sequence>MHVNVHDRARNFQAEKIVIKKNKRPRNGDNAASKGGPHKDKMEKTKKNSIGIYGGSSTSSKRGGGQLKTIQKGSVGHMTKENTPTNLEPHMTTLDIAPKMKTLSNKITGVDNNKNDRIGENGNNLMDPPKPPDPTSDIANSQEDNDTHKLELGSIVKPDLEVSMGSTHDTTMELN</sequence>
<organism evidence="2 3">
    <name type="scientific">Medicago truncatula</name>
    <name type="common">Barrel medic</name>
    <name type="synonym">Medicago tribuloides</name>
    <dbReference type="NCBI Taxonomy" id="3880"/>
    <lineage>
        <taxon>Eukaryota</taxon>
        <taxon>Viridiplantae</taxon>
        <taxon>Streptophyta</taxon>
        <taxon>Embryophyta</taxon>
        <taxon>Tracheophyta</taxon>
        <taxon>Spermatophyta</taxon>
        <taxon>Magnoliopsida</taxon>
        <taxon>eudicotyledons</taxon>
        <taxon>Gunneridae</taxon>
        <taxon>Pentapetalae</taxon>
        <taxon>rosids</taxon>
        <taxon>fabids</taxon>
        <taxon>Fabales</taxon>
        <taxon>Fabaceae</taxon>
        <taxon>Papilionoideae</taxon>
        <taxon>50 kb inversion clade</taxon>
        <taxon>NPAAA clade</taxon>
        <taxon>Hologalegina</taxon>
        <taxon>IRL clade</taxon>
        <taxon>Trifolieae</taxon>
        <taxon>Medicago</taxon>
    </lineage>
</organism>
<dbReference type="EMBL" id="PSQE01000003">
    <property type="protein sequence ID" value="RHN65780.1"/>
    <property type="molecule type" value="Genomic_DNA"/>
</dbReference>